<keyword evidence="2" id="KW-1185">Reference proteome</keyword>
<dbReference type="RefSeq" id="WP_100425924.1">
    <property type="nucleotide sequence ID" value="NZ_PGEX01000001.1"/>
</dbReference>
<organism evidence="1 2">
    <name type="scientific">Hallerella succinigenes</name>
    <dbReference type="NCBI Taxonomy" id="1896222"/>
    <lineage>
        <taxon>Bacteria</taxon>
        <taxon>Pseudomonadati</taxon>
        <taxon>Fibrobacterota</taxon>
        <taxon>Fibrobacteria</taxon>
        <taxon>Fibrobacterales</taxon>
        <taxon>Fibrobacteraceae</taxon>
        <taxon>Hallerella</taxon>
    </lineage>
</organism>
<protein>
    <submittedName>
        <fullName evidence="1">Uncharacterized protein</fullName>
    </submittedName>
</protein>
<reference evidence="1 2" key="1">
    <citation type="submission" date="2017-11" db="EMBL/GenBank/DDBJ databases">
        <title>Animal gut microbial communities from fecal samples from Wisconsin, USA.</title>
        <authorList>
            <person name="Neumann A."/>
        </authorList>
    </citation>
    <scope>NUCLEOTIDE SEQUENCE [LARGE SCALE GENOMIC DNA]</scope>
    <source>
        <strain evidence="1 2">UWS3</strain>
    </source>
</reference>
<sequence>MSEALDAEYIALKGKVDELRKKDRLPYWRLAYAEFSLSRIGDYIAVGGKDEAHEMIVRLNRWVDEHEKELSRTAKPAPAKVSLWNVSAIEKEISRLQASLAAKNYLIPVAERISFSHNMERAKELLSQGKFDKAYSELFSLRSQLVSRLHRSYRARAAMILYSQHASGFGHSPTGAVVGLYNAEHTLENALSLVGERDAIWVEDFLELYDSLAKITERLAPQDRKRR</sequence>
<name>A0A2M9A8H3_9BACT</name>
<accession>A0A2M9A8H3</accession>
<evidence type="ECO:0000313" key="1">
    <source>
        <dbReference type="EMBL" id="PJJ42031.1"/>
    </source>
</evidence>
<dbReference type="EMBL" id="PGEX01000001">
    <property type="protein sequence ID" value="PJJ42031.1"/>
    <property type="molecule type" value="Genomic_DNA"/>
</dbReference>
<gene>
    <name evidence="1" type="ORF">BGX16_2045</name>
</gene>
<evidence type="ECO:0000313" key="2">
    <source>
        <dbReference type="Proteomes" id="UP000231134"/>
    </source>
</evidence>
<dbReference type="AlphaFoldDB" id="A0A2M9A8H3"/>
<comment type="caution">
    <text evidence="1">The sequence shown here is derived from an EMBL/GenBank/DDBJ whole genome shotgun (WGS) entry which is preliminary data.</text>
</comment>
<dbReference type="Proteomes" id="UP000231134">
    <property type="component" value="Unassembled WGS sequence"/>
</dbReference>
<dbReference type="OrthoDB" id="9806549at2"/>
<proteinExistence type="predicted"/>